<evidence type="ECO:0000256" key="1">
    <source>
        <dbReference type="ARBA" id="ARBA00022481"/>
    </source>
</evidence>
<sequence>IAFQTNILALNAAVEAARAGEQGRGFAVVAGEVRSLAQRSAQSAKEIKMLMEESQSRVSEGTVMAKMAGETMNDVSDAVARVTSLMREISTATREQSNGIGQVNLAVSQMDEVAQQNASLVEESAAATRSLEDQARLLAESMSQFKVQSQEFAAIGRF</sequence>
<evidence type="ECO:0000313" key="6">
    <source>
        <dbReference type="Proteomes" id="UP000696310"/>
    </source>
</evidence>
<dbReference type="PANTHER" id="PTHR43531:SF14">
    <property type="entry name" value="METHYL-ACCEPTING CHEMOTAXIS PROTEIN I-RELATED"/>
    <property type="match status" value="1"/>
</dbReference>
<keyword evidence="3" id="KW-0807">Transducer</keyword>
<name>A0AAW4NZ44_9GAMM</name>
<evidence type="ECO:0000313" key="5">
    <source>
        <dbReference type="EMBL" id="MBW5892292.1"/>
    </source>
</evidence>
<dbReference type="RefSeq" id="WP_237027786.1">
    <property type="nucleotide sequence ID" value="NZ_JAESHX010000041.1"/>
</dbReference>
<dbReference type="AlphaFoldDB" id="A0AAW4NZ44"/>
<dbReference type="InterPro" id="IPR051310">
    <property type="entry name" value="MCP_chemotaxis"/>
</dbReference>
<feature type="domain" description="Methyl-accepting transducer" evidence="4">
    <location>
        <begin position="1"/>
        <end position="132"/>
    </location>
</feature>
<protein>
    <submittedName>
        <fullName evidence="5">Methyl-accepting chemotaxis protein</fullName>
    </submittedName>
</protein>
<dbReference type="GO" id="GO:0006935">
    <property type="term" value="P:chemotaxis"/>
    <property type="evidence" value="ECO:0007669"/>
    <property type="project" value="TreeGrafter"/>
</dbReference>
<dbReference type="GO" id="GO:0005886">
    <property type="term" value="C:plasma membrane"/>
    <property type="evidence" value="ECO:0007669"/>
    <property type="project" value="TreeGrafter"/>
</dbReference>
<dbReference type="EMBL" id="JAESHX010000041">
    <property type="protein sequence ID" value="MBW5892292.1"/>
    <property type="molecule type" value="Genomic_DNA"/>
</dbReference>
<dbReference type="PANTHER" id="PTHR43531">
    <property type="entry name" value="PROTEIN ICFG"/>
    <property type="match status" value="1"/>
</dbReference>
<dbReference type="Gene3D" id="1.10.287.950">
    <property type="entry name" value="Methyl-accepting chemotaxis protein"/>
    <property type="match status" value="1"/>
</dbReference>
<dbReference type="SMART" id="SM00283">
    <property type="entry name" value="MA"/>
    <property type="match status" value="1"/>
</dbReference>
<accession>A0AAW4NZ44</accession>
<evidence type="ECO:0000256" key="2">
    <source>
        <dbReference type="ARBA" id="ARBA00029447"/>
    </source>
</evidence>
<gene>
    <name evidence="5" type="ORF">IM880_08735</name>
</gene>
<evidence type="ECO:0000256" key="3">
    <source>
        <dbReference type="PROSITE-ProRule" id="PRU00284"/>
    </source>
</evidence>
<dbReference type="PROSITE" id="PS50111">
    <property type="entry name" value="CHEMOTAXIS_TRANSDUC_2"/>
    <property type="match status" value="1"/>
</dbReference>
<reference evidence="5" key="2">
    <citation type="submission" date="2021-01" db="EMBL/GenBank/DDBJ databases">
        <authorList>
            <person name="Vargas Peralta D."/>
        </authorList>
    </citation>
    <scope>NUCLEOTIDE SEQUENCE</scope>
    <source>
        <strain evidence="5">A3</strain>
    </source>
</reference>
<dbReference type="GO" id="GO:0007165">
    <property type="term" value="P:signal transduction"/>
    <property type="evidence" value="ECO:0007669"/>
    <property type="project" value="UniProtKB-KW"/>
</dbReference>
<comment type="caution">
    <text evidence="5">The sequence shown here is derived from an EMBL/GenBank/DDBJ whole genome shotgun (WGS) entry which is preliminary data.</text>
</comment>
<reference evidence="5" key="1">
    <citation type="journal article" date="2021" name="bioRxiv">
        <title>Identification of Pectobacterium species isolated from the soft rot of tetecho (Neobuxbaumia tetetzo), a columnar cactus, and associated metagenomics.</title>
        <authorList>
            <person name="Vargas-Peralta D."/>
            <person name="Narvaez-Barragan D.A."/>
            <person name="de Sandozequi A."/>
            <person name="Romero-Gutierrez M.F."/>
            <person name="Segovia L."/>
            <person name="Martinez-Anaya C."/>
            <person name="Alcaraz L.D."/>
            <person name="de la Torre Almaraz R."/>
        </authorList>
    </citation>
    <scope>NUCLEOTIDE SEQUENCE</scope>
    <source>
        <strain evidence="5">A3</strain>
    </source>
</reference>
<dbReference type="Proteomes" id="UP000696310">
    <property type="component" value="Unassembled WGS sequence"/>
</dbReference>
<feature type="non-terminal residue" evidence="5">
    <location>
        <position position="1"/>
    </location>
</feature>
<proteinExistence type="inferred from homology"/>
<keyword evidence="1" id="KW-0488">Methylation</keyword>
<dbReference type="Pfam" id="PF00015">
    <property type="entry name" value="MCPsignal"/>
    <property type="match status" value="1"/>
</dbReference>
<organism evidence="5 6">
    <name type="scientific">Pectobacterium polaris</name>
    <dbReference type="NCBI Taxonomy" id="2042057"/>
    <lineage>
        <taxon>Bacteria</taxon>
        <taxon>Pseudomonadati</taxon>
        <taxon>Pseudomonadota</taxon>
        <taxon>Gammaproteobacteria</taxon>
        <taxon>Enterobacterales</taxon>
        <taxon>Pectobacteriaceae</taxon>
        <taxon>Pectobacterium</taxon>
    </lineage>
</organism>
<dbReference type="SUPFAM" id="SSF58104">
    <property type="entry name" value="Methyl-accepting chemotaxis protein (MCP) signaling domain"/>
    <property type="match status" value="1"/>
</dbReference>
<dbReference type="GO" id="GO:0004888">
    <property type="term" value="F:transmembrane signaling receptor activity"/>
    <property type="evidence" value="ECO:0007669"/>
    <property type="project" value="TreeGrafter"/>
</dbReference>
<evidence type="ECO:0000259" key="4">
    <source>
        <dbReference type="PROSITE" id="PS50111"/>
    </source>
</evidence>
<dbReference type="InterPro" id="IPR004089">
    <property type="entry name" value="MCPsignal_dom"/>
</dbReference>
<comment type="similarity">
    <text evidence="2">Belongs to the methyl-accepting chemotaxis (MCP) protein family.</text>
</comment>